<keyword evidence="1" id="KW-0472">Membrane</keyword>
<keyword evidence="1" id="KW-1133">Transmembrane helix</keyword>
<evidence type="ECO:0000313" key="3">
    <source>
        <dbReference type="EMBL" id="SHE29452.1"/>
    </source>
</evidence>
<evidence type="ECO:0008006" key="6">
    <source>
        <dbReference type="Google" id="ProtNLM"/>
    </source>
</evidence>
<evidence type="ECO:0000313" key="5">
    <source>
        <dbReference type="Proteomes" id="UP000184204"/>
    </source>
</evidence>
<dbReference type="AlphaFoldDB" id="A0A0X8VB70"/>
<proteinExistence type="predicted"/>
<evidence type="ECO:0000256" key="1">
    <source>
        <dbReference type="SAM" id="Phobius"/>
    </source>
</evidence>
<protein>
    <recommendedName>
        <fullName evidence="6">DUF4321 domain-containing protein</fullName>
    </recommendedName>
</protein>
<dbReference type="EMBL" id="CP014223">
    <property type="protein sequence ID" value="AMJ39729.1"/>
    <property type="molecule type" value="Genomic_DNA"/>
</dbReference>
<dbReference type="KEGG" id="cpro:CPRO_01050"/>
<dbReference type="Proteomes" id="UP000068026">
    <property type="component" value="Chromosome"/>
</dbReference>
<dbReference type="OrthoDB" id="2085896at2"/>
<dbReference type="EMBL" id="FQUA01000001">
    <property type="protein sequence ID" value="SHE29452.1"/>
    <property type="molecule type" value="Genomic_DNA"/>
</dbReference>
<dbReference type="Pfam" id="PF14209">
    <property type="entry name" value="DUF4321"/>
    <property type="match status" value="1"/>
</dbReference>
<evidence type="ECO:0000313" key="2">
    <source>
        <dbReference type="EMBL" id="AMJ39729.1"/>
    </source>
</evidence>
<gene>
    <name evidence="2" type="ORF">CPRO_01050</name>
    <name evidence="3" type="ORF">SAMN02745151_00251</name>
</gene>
<keyword evidence="1" id="KW-0812">Transmembrane</keyword>
<name>A0A0X8VB70_ANAPI</name>
<evidence type="ECO:0000313" key="4">
    <source>
        <dbReference type="Proteomes" id="UP000068026"/>
    </source>
</evidence>
<keyword evidence="4" id="KW-1185">Reference proteome</keyword>
<organism evidence="3 5">
    <name type="scientific">Anaerotignum propionicum DSM 1682</name>
    <dbReference type="NCBI Taxonomy" id="991789"/>
    <lineage>
        <taxon>Bacteria</taxon>
        <taxon>Bacillati</taxon>
        <taxon>Bacillota</taxon>
        <taxon>Clostridia</taxon>
        <taxon>Lachnospirales</taxon>
        <taxon>Anaerotignaceae</taxon>
        <taxon>Anaerotignum</taxon>
    </lineage>
</organism>
<sequence length="85" mass="9236">MKGQTKNVWVLVLFLLAGVVLGGFIGSLFADVPALSWLTYGNKFGLTSPLVLDIGVLTLQFAITIRFTIAGIIGIFVAFMVYRKL</sequence>
<dbReference type="RefSeq" id="WP_066046661.1">
    <property type="nucleotide sequence ID" value="NZ_CP014223.1"/>
</dbReference>
<dbReference type="InterPro" id="IPR025470">
    <property type="entry name" value="DUF4321"/>
</dbReference>
<reference evidence="5" key="4">
    <citation type="submission" date="2016-11" db="EMBL/GenBank/DDBJ databases">
        <authorList>
            <person name="Jaros S."/>
            <person name="Januszkiewicz K."/>
            <person name="Wedrychowicz H."/>
        </authorList>
    </citation>
    <scope>NUCLEOTIDE SEQUENCE [LARGE SCALE GENOMIC DNA]</scope>
    <source>
        <strain evidence="5">DSM 1682</strain>
    </source>
</reference>
<reference evidence="2 4" key="1">
    <citation type="journal article" date="2016" name="Genome Announc.">
        <title>Complete Genome Sequence of the Amino Acid-Fermenting Clostridium propionicum X2 (DSM 1682).</title>
        <authorList>
            <person name="Poehlein A."/>
            <person name="Schlien K."/>
            <person name="Chowdhury N.P."/>
            <person name="Gottschalk G."/>
            <person name="Buckel W."/>
            <person name="Daniel R."/>
        </authorList>
    </citation>
    <scope>NUCLEOTIDE SEQUENCE [LARGE SCALE GENOMIC DNA]</scope>
    <source>
        <strain evidence="2 4">X2</strain>
    </source>
</reference>
<dbReference type="Proteomes" id="UP000184204">
    <property type="component" value="Unassembled WGS sequence"/>
</dbReference>
<accession>A0A0X8VB70</accession>
<reference evidence="3" key="3">
    <citation type="submission" date="2016-11" db="EMBL/GenBank/DDBJ databases">
        <authorList>
            <person name="Varghese N."/>
            <person name="Submissions S."/>
        </authorList>
    </citation>
    <scope>NUCLEOTIDE SEQUENCE</scope>
    <source>
        <strain evidence="3">DSM 1682</strain>
    </source>
</reference>
<reference evidence="4" key="2">
    <citation type="submission" date="2016-01" db="EMBL/GenBank/DDBJ databases">
        <authorList>
            <person name="Poehlein A."/>
            <person name="Schlien K."/>
            <person name="Gottschalk G."/>
            <person name="Buckel W."/>
            <person name="Daniel R."/>
        </authorList>
    </citation>
    <scope>NUCLEOTIDE SEQUENCE [LARGE SCALE GENOMIC DNA]</scope>
    <source>
        <strain evidence="4">X2</strain>
    </source>
</reference>
<feature type="transmembrane region" description="Helical" evidence="1">
    <location>
        <begin position="54"/>
        <end position="82"/>
    </location>
</feature>